<comment type="similarity">
    <text evidence="1">Belongs to the AfsR/DnrI/RedD regulatory family.</text>
</comment>
<dbReference type="Proteomes" id="UP000823521">
    <property type="component" value="Unassembled WGS sequence"/>
</dbReference>
<dbReference type="Gene3D" id="1.25.40.10">
    <property type="entry name" value="Tetratricopeptide repeat domain"/>
    <property type="match status" value="1"/>
</dbReference>
<dbReference type="InterPro" id="IPR036388">
    <property type="entry name" value="WH-like_DNA-bd_sf"/>
</dbReference>
<dbReference type="Pfam" id="PF03704">
    <property type="entry name" value="BTAD"/>
    <property type="match status" value="1"/>
</dbReference>
<dbReference type="InterPro" id="IPR005158">
    <property type="entry name" value="BTAD"/>
</dbReference>
<evidence type="ECO:0000256" key="1">
    <source>
        <dbReference type="ARBA" id="ARBA00005820"/>
    </source>
</evidence>
<feature type="domain" description="OmpR/PhoB-type" evidence="6">
    <location>
        <begin position="1"/>
        <end position="104"/>
    </location>
</feature>
<dbReference type="Gene3D" id="1.10.10.10">
    <property type="entry name" value="Winged helix-like DNA-binding domain superfamily/Winged helix DNA-binding domain"/>
    <property type="match status" value="1"/>
</dbReference>
<dbReference type="PRINTS" id="PR00364">
    <property type="entry name" value="DISEASERSIST"/>
</dbReference>
<reference evidence="7 8" key="1">
    <citation type="submission" date="2019-12" db="EMBL/GenBank/DDBJ databases">
        <title>Whole genome sequencing of endophytic Actinobacterium Micromonospora sp. MPMI6T.</title>
        <authorList>
            <person name="Evv R."/>
            <person name="Podile A.R."/>
        </authorList>
    </citation>
    <scope>NUCLEOTIDE SEQUENCE [LARGE SCALE GENOMIC DNA]</scope>
    <source>
        <strain evidence="7 8">MPMI6</strain>
    </source>
</reference>
<dbReference type="InterPro" id="IPR001867">
    <property type="entry name" value="OmpR/PhoB-type_DNA-bd"/>
</dbReference>
<name>A0ABS3VTJ1_MICEH</name>
<dbReference type="SUPFAM" id="SSF52540">
    <property type="entry name" value="P-loop containing nucleoside triphosphate hydrolases"/>
    <property type="match status" value="1"/>
</dbReference>
<evidence type="ECO:0000256" key="2">
    <source>
        <dbReference type="ARBA" id="ARBA00023015"/>
    </source>
</evidence>
<comment type="caution">
    <text evidence="7">The sequence shown here is derived from an EMBL/GenBank/DDBJ whole genome shotgun (WGS) entry which is preliminary data.</text>
</comment>
<evidence type="ECO:0000313" key="8">
    <source>
        <dbReference type="Proteomes" id="UP000823521"/>
    </source>
</evidence>
<dbReference type="RefSeq" id="WP_208814745.1">
    <property type="nucleotide sequence ID" value="NZ_WVUH01000148.1"/>
</dbReference>
<dbReference type="PANTHER" id="PTHR35807:SF1">
    <property type="entry name" value="TRANSCRIPTIONAL REGULATOR REDD"/>
    <property type="match status" value="1"/>
</dbReference>
<keyword evidence="4" id="KW-0804">Transcription</keyword>
<dbReference type="CDD" id="cd15831">
    <property type="entry name" value="BTAD"/>
    <property type="match status" value="1"/>
</dbReference>
<keyword evidence="2" id="KW-0805">Transcription regulation</keyword>
<dbReference type="CDD" id="cd00383">
    <property type="entry name" value="trans_reg_C"/>
    <property type="match status" value="1"/>
</dbReference>
<evidence type="ECO:0000256" key="3">
    <source>
        <dbReference type="ARBA" id="ARBA00023125"/>
    </source>
</evidence>
<keyword evidence="3 5" id="KW-0238">DNA-binding</keyword>
<dbReference type="SMART" id="SM00862">
    <property type="entry name" value="Trans_reg_C"/>
    <property type="match status" value="1"/>
</dbReference>
<evidence type="ECO:0000313" key="7">
    <source>
        <dbReference type="EMBL" id="MBO4207833.1"/>
    </source>
</evidence>
<evidence type="ECO:0000259" key="6">
    <source>
        <dbReference type="PROSITE" id="PS51755"/>
    </source>
</evidence>
<sequence length="607" mass="64568">MPDNPSGPAATRICVLGPVRVTHLDRTVPLGPKVAGLLSALVLHAGRPVDAGQLVDLLWGTSASAAAETTLRSHVSHLRRKLDIPHGPGAPVATVRTVGTPASRGYLLELAPDSVDARVFENAVIEGSRLLRTGGTAEARQAADLLRDGLALWRGTAFADIAHWWGAMAEINRLDALRRSALQLRAEALVEVGSYLEATGELAGMIAVDPYNEKVRRLLALALYADQRVDEAAEVCREGLTLLACRGLDAPDLHDLQRRILRRTVPVGTRPPVPRLLPPAPPIFVGRTVELDTATRLLGGAGGHPETLVLSGPAGIGKSTFAIQLAHQLAGRLPDGQLYVDLRGFDAVRPPLSVPEVTRTVLLALGVAPERLPVSVDGQLALYRSLLVDRRMLIVFDNAADAHQVRPLLPAAAGCPVIVTSRSRLTSLVATGTALPLSLGPLSDAEARELLDRRLGGERTAAEPAATTELVDYCDGNPLTLAVTAAQAANFPGLPLAQLAAELRAPETRLDALSTVDATVDVRSTFSASYRTLSDGAARLFRQLAPTVESEFTVHTVTNLLSTSSRRTRRHLGELADIHLVAQRGPGLYLLPDLVRAYGIELTAGYD</sequence>
<dbReference type="InterPro" id="IPR011990">
    <property type="entry name" value="TPR-like_helical_dom_sf"/>
</dbReference>
<keyword evidence="8" id="KW-1185">Reference proteome</keyword>
<dbReference type="InterPro" id="IPR027417">
    <property type="entry name" value="P-loop_NTPase"/>
</dbReference>
<dbReference type="InterPro" id="IPR051677">
    <property type="entry name" value="AfsR-DnrI-RedD_regulator"/>
</dbReference>
<dbReference type="InterPro" id="IPR003593">
    <property type="entry name" value="AAA+_ATPase"/>
</dbReference>
<dbReference type="SUPFAM" id="SSF46894">
    <property type="entry name" value="C-terminal effector domain of the bipartite response regulators"/>
    <property type="match status" value="1"/>
</dbReference>
<dbReference type="EMBL" id="WVUH01000148">
    <property type="protein sequence ID" value="MBO4207833.1"/>
    <property type="molecule type" value="Genomic_DNA"/>
</dbReference>
<dbReference type="SMART" id="SM00382">
    <property type="entry name" value="AAA"/>
    <property type="match status" value="1"/>
</dbReference>
<dbReference type="Gene3D" id="3.40.50.300">
    <property type="entry name" value="P-loop containing nucleotide triphosphate hydrolases"/>
    <property type="match status" value="1"/>
</dbReference>
<dbReference type="SUPFAM" id="SSF48452">
    <property type="entry name" value="TPR-like"/>
    <property type="match status" value="1"/>
</dbReference>
<dbReference type="PANTHER" id="PTHR35807">
    <property type="entry name" value="TRANSCRIPTIONAL REGULATOR REDD-RELATED"/>
    <property type="match status" value="1"/>
</dbReference>
<accession>A0ABS3VTJ1</accession>
<dbReference type="PROSITE" id="PS51755">
    <property type="entry name" value="OMPR_PHOB"/>
    <property type="match status" value="1"/>
</dbReference>
<evidence type="ECO:0000256" key="4">
    <source>
        <dbReference type="ARBA" id="ARBA00023163"/>
    </source>
</evidence>
<proteinExistence type="inferred from homology"/>
<dbReference type="Pfam" id="PF00486">
    <property type="entry name" value="Trans_reg_C"/>
    <property type="match status" value="1"/>
</dbReference>
<gene>
    <name evidence="7" type="ORF">GSF22_17740</name>
</gene>
<dbReference type="SMART" id="SM01043">
    <property type="entry name" value="BTAD"/>
    <property type="match status" value="1"/>
</dbReference>
<protein>
    <recommendedName>
        <fullName evidence="6">OmpR/PhoB-type domain-containing protein</fullName>
    </recommendedName>
</protein>
<evidence type="ECO:0000256" key="5">
    <source>
        <dbReference type="PROSITE-ProRule" id="PRU01091"/>
    </source>
</evidence>
<dbReference type="InterPro" id="IPR016032">
    <property type="entry name" value="Sig_transdc_resp-reg_C-effctor"/>
</dbReference>
<feature type="DNA-binding region" description="OmpR/PhoB-type" evidence="5">
    <location>
        <begin position="1"/>
        <end position="104"/>
    </location>
</feature>
<organism evidence="7 8">
    <name type="scientific">Micromonospora echinofusca</name>
    <dbReference type="NCBI Taxonomy" id="47858"/>
    <lineage>
        <taxon>Bacteria</taxon>
        <taxon>Bacillati</taxon>
        <taxon>Actinomycetota</taxon>
        <taxon>Actinomycetes</taxon>
        <taxon>Micromonosporales</taxon>
        <taxon>Micromonosporaceae</taxon>
        <taxon>Micromonospora</taxon>
    </lineage>
</organism>